<organism evidence="1">
    <name type="scientific">hydrocarbon metagenome</name>
    <dbReference type="NCBI Taxonomy" id="938273"/>
    <lineage>
        <taxon>unclassified sequences</taxon>
        <taxon>metagenomes</taxon>
        <taxon>ecological metagenomes</taxon>
    </lineage>
</organism>
<proteinExistence type="predicted"/>
<evidence type="ECO:0008006" key="2">
    <source>
        <dbReference type="Google" id="ProtNLM"/>
    </source>
</evidence>
<accession>A0A0W8F6H1</accession>
<dbReference type="AlphaFoldDB" id="A0A0W8F6H1"/>
<comment type="caution">
    <text evidence="1">The sequence shown here is derived from an EMBL/GenBank/DDBJ whole genome shotgun (WGS) entry which is preliminary data.</text>
</comment>
<gene>
    <name evidence="1" type="ORF">ASZ90_013859</name>
</gene>
<dbReference type="EMBL" id="LNQE01001496">
    <property type="protein sequence ID" value="KUG16463.1"/>
    <property type="molecule type" value="Genomic_DNA"/>
</dbReference>
<evidence type="ECO:0000313" key="1">
    <source>
        <dbReference type="EMBL" id="KUG16463.1"/>
    </source>
</evidence>
<reference evidence="1" key="1">
    <citation type="journal article" date="2015" name="Proc. Natl. Acad. Sci. U.S.A.">
        <title>Networks of energetic and metabolic interactions define dynamics in microbial communities.</title>
        <authorList>
            <person name="Embree M."/>
            <person name="Liu J.K."/>
            <person name="Al-Bassam M.M."/>
            <person name="Zengler K."/>
        </authorList>
    </citation>
    <scope>NUCLEOTIDE SEQUENCE</scope>
</reference>
<protein>
    <recommendedName>
        <fullName evidence="2">DUF4198 domain-containing protein</fullName>
    </recommendedName>
</protein>
<dbReference type="Pfam" id="PF10670">
    <property type="entry name" value="DUF4198"/>
    <property type="match status" value="1"/>
</dbReference>
<dbReference type="InterPro" id="IPR019613">
    <property type="entry name" value="DUF4198"/>
</dbReference>
<name>A0A0W8F6H1_9ZZZZ</name>
<sequence length="237" mass="26544">MQERNLSLMIQGHEIWLERSKIENDDVELSLVYGHNMRQDGVADISRFLPFVFLPDGIRGEAVLSAGDDRHSMKFKAENAGHYIAFVDMGTTVWSQTKDGYNQGPKFQFKDVIYAGAYNQMAKTIISVGNGSDYIGRPLHGILEIVPKEPFCRAGQEIELSVLYEEKPLASADIKAVSKKEGREIGSARTDENGVARIPIDVDGECMFLVRHADGTKRVNEEFDETVFVNTLVLESR</sequence>